<feature type="compositionally biased region" description="Low complexity" evidence="1">
    <location>
        <begin position="120"/>
        <end position="134"/>
    </location>
</feature>
<dbReference type="Pfam" id="PF12696">
    <property type="entry name" value="TraG-D_C"/>
    <property type="match status" value="1"/>
</dbReference>
<evidence type="ECO:0000313" key="5">
    <source>
        <dbReference type="Proteomes" id="UP000248889"/>
    </source>
</evidence>
<dbReference type="EMBL" id="QKYN01000062">
    <property type="protein sequence ID" value="RAG84599.1"/>
    <property type="molecule type" value="Genomic_DNA"/>
</dbReference>
<dbReference type="CDD" id="cd01127">
    <property type="entry name" value="TrwB_TraG_TraD_VirD4"/>
    <property type="match status" value="1"/>
</dbReference>
<evidence type="ECO:0000256" key="1">
    <source>
        <dbReference type="SAM" id="MobiDB-lite"/>
    </source>
</evidence>
<reference evidence="4 5" key="1">
    <citation type="submission" date="2018-06" db="EMBL/GenBank/DDBJ databases">
        <title>Streptacidiphilus pinicola sp. nov., isolated from pine grove soil.</title>
        <authorList>
            <person name="Roh S.G."/>
            <person name="Park S."/>
            <person name="Kim M.-K."/>
            <person name="Yun B.-R."/>
            <person name="Park J."/>
            <person name="Kim M.J."/>
            <person name="Kim Y.S."/>
            <person name="Kim S.B."/>
        </authorList>
    </citation>
    <scope>NUCLEOTIDE SEQUENCE [LARGE SCALE GENOMIC DNA]</scope>
    <source>
        <strain evidence="4 5">MMS16-CNU450</strain>
    </source>
</reference>
<proteinExistence type="predicted"/>
<dbReference type="SUPFAM" id="SSF52540">
    <property type="entry name" value="P-loop containing nucleoside triphosphate hydrolases"/>
    <property type="match status" value="1"/>
</dbReference>
<organism evidence="4 5">
    <name type="scientific">Streptacidiphilus pinicola</name>
    <dbReference type="NCBI Taxonomy" id="2219663"/>
    <lineage>
        <taxon>Bacteria</taxon>
        <taxon>Bacillati</taxon>
        <taxon>Actinomycetota</taxon>
        <taxon>Actinomycetes</taxon>
        <taxon>Kitasatosporales</taxon>
        <taxon>Streptomycetaceae</taxon>
        <taxon>Streptacidiphilus</taxon>
    </lineage>
</organism>
<evidence type="ECO:0000313" key="4">
    <source>
        <dbReference type="EMBL" id="RAG84599.1"/>
    </source>
</evidence>
<feature type="domain" description="TraD/TraG TraM recognition site" evidence="3">
    <location>
        <begin position="585"/>
        <end position="652"/>
    </location>
</feature>
<dbReference type="Gene3D" id="3.40.50.300">
    <property type="entry name" value="P-loop containing nucleotide triphosphate hydrolases"/>
    <property type="match status" value="1"/>
</dbReference>
<keyword evidence="2" id="KW-1133">Transmembrane helix</keyword>
<evidence type="ECO:0000259" key="3">
    <source>
        <dbReference type="Pfam" id="PF12696"/>
    </source>
</evidence>
<feature type="region of interest" description="Disordered" evidence="1">
    <location>
        <begin position="220"/>
        <end position="247"/>
    </location>
</feature>
<feature type="transmembrane region" description="Helical" evidence="2">
    <location>
        <begin position="12"/>
        <end position="32"/>
    </location>
</feature>
<dbReference type="RefSeq" id="WP_111501720.1">
    <property type="nucleotide sequence ID" value="NZ_QKYN01000062.1"/>
</dbReference>
<feature type="transmembrane region" description="Helical" evidence="2">
    <location>
        <begin position="85"/>
        <end position="103"/>
    </location>
</feature>
<name>A0A2X0KB64_9ACTN</name>
<dbReference type="OrthoDB" id="226701at2"/>
<keyword evidence="2" id="KW-0812">Transmembrane</keyword>
<feature type="region of interest" description="Disordered" evidence="1">
    <location>
        <begin position="117"/>
        <end position="203"/>
    </location>
</feature>
<dbReference type="Proteomes" id="UP000248889">
    <property type="component" value="Unassembled WGS sequence"/>
</dbReference>
<evidence type="ECO:0000256" key="2">
    <source>
        <dbReference type="SAM" id="Phobius"/>
    </source>
</evidence>
<dbReference type="InterPro" id="IPR027417">
    <property type="entry name" value="P-loop_NTPase"/>
</dbReference>
<protein>
    <recommendedName>
        <fullName evidence="3">TraD/TraG TraM recognition site domain-containing protein</fullName>
    </recommendedName>
</protein>
<keyword evidence="2" id="KW-0472">Membrane</keyword>
<comment type="caution">
    <text evidence="4">The sequence shown here is derived from an EMBL/GenBank/DDBJ whole genome shotgun (WGS) entry which is preliminary data.</text>
</comment>
<gene>
    <name evidence="4" type="ORF">DN069_16265</name>
</gene>
<keyword evidence="5" id="KW-1185">Reference proteome</keyword>
<accession>A0A2X0KB64</accession>
<dbReference type="AlphaFoldDB" id="A0A2X0KB64"/>
<dbReference type="InterPro" id="IPR032689">
    <property type="entry name" value="TraG-D_C"/>
</dbReference>
<sequence length="699" mass="71066">MGQPPRRPERGIPDGLIIGVLALLLGTTALFWTATELGALVSHGGFPHPLPFLSTAGAIRHLATAPNDLAGAWPGTPAHALPSAAAFWLTFFALFALVLFLLLSAATARAKRRAAHEARAAAPAGVDAATGPPGQRRGPWETSAHHSTAQDVPAGPASPTIPHPSVPGGGPDAAGMAWLPAGGATDAGTQWADDGSPALGRPAAQRLGMPSVADPDIWFPDTHAAPPVEPAEPAGPDAEGAGGAEGGAGALAASGVALPRPGGSTAAGWSARAEAAGTSDSPTELRFALPATGTMCVFAPEAGATARHALMSAVVAEAGGGPLVVVTADPELWETRPPHRRAVRFDPQQLTDEDPEAPRARWAPHTGCAEPTVATARARALLLPTVRPVADAEELAVRTLAETLLRCWLRAAALDGRPFRHVARWAGGGSAGIGRSGGGSASGRQEAVALLQSAATAVDVAAGEEAWAGQLQSALLQSAAPLDAAFRRVRAALAASAELHVLAACTPESPATALDPAALVQDGAAGSLYLLGRSGDGRLREPAGGSAPAVHSAMPLLSALVDDVVQRAWQTTAQTPRQAGDPTPLLVLDDIAAVAPFPTLPQLMADGGAHGLRAVALLRSPEQARARWGERSVHSLWTNADHRAILGPLAPTPLAALLASLGAAEHSVQAGLEPDELLVLAGRQHTAMPQRFRIGQARG</sequence>